<keyword evidence="4" id="KW-0326">Glycosidase</keyword>
<comment type="similarity">
    <text evidence="1">Belongs to the glycosyl hydrolase 43 family.</text>
</comment>
<evidence type="ECO:0000313" key="5">
    <source>
        <dbReference type="EMBL" id="MDQ7906076.1"/>
    </source>
</evidence>
<dbReference type="EMBL" id="JAVHUY010000014">
    <property type="protein sequence ID" value="MDQ7906076.1"/>
    <property type="molecule type" value="Genomic_DNA"/>
</dbReference>
<dbReference type="Proteomes" id="UP001230908">
    <property type="component" value="Unassembled WGS sequence"/>
</dbReference>
<keyword evidence="6" id="KW-1185">Reference proteome</keyword>
<feature type="non-terminal residue" evidence="5">
    <location>
        <position position="1"/>
    </location>
</feature>
<dbReference type="Pfam" id="PF04616">
    <property type="entry name" value="Glyco_hydro_43"/>
    <property type="match status" value="1"/>
</dbReference>
<evidence type="ECO:0000313" key="6">
    <source>
        <dbReference type="Proteomes" id="UP001230908"/>
    </source>
</evidence>
<comment type="caution">
    <text evidence="5">The sequence shown here is derived from an EMBL/GenBank/DDBJ whole genome shotgun (WGS) entry which is preliminary data.</text>
</comment>
<name>A0ABU0ZG86_9ACTN</name>
<evidence type="ECO:0000256" key="4">
    <source>
        <dbReference type="ARBA" id="ARBA00023295"/>
    </source>
</evidence>
<proteinExistence type="inferred from homology"/>
<keyword evidence="2" id="KW-0732">Signal</keyword>
<dbReference type="SUPFAM" id="SSF75005">
    <property type="entry name" value="Arabinanase/levansucrase/invertase"/>
    <property type="match status" value="1"/>
</dbReference>
<reference evidence="5 6" key="1">
    <citation type="submission" date="2023-08" db="EMBL/GenBank/DDBJ databases">
        <title>Phytohabitans sansha sp. nov., isolated from marine sediment.</title>
        <authorList>
            <person name="Zhao Y."/>
            <person name="Yi K."/>
        </authorList>
    </citation>
    <scope>NUCLEOTIDE SEQUENCE [LARGE SCALE GENOMIC DNA]</scope>
    <source>
        <strain evidence="5 6">ZYX-F-186</strain>
    </source>
</reference>
<dbReference type="Gene3D" id="2.115.10.20">
    <property type="entry name" value="Glycosyl hydrolase domain, family 43"/>
    <property type="match status" value="1"/>
</dbReference>
<dbReference type="InterPro" id="IPR006710">
    <property type="entry name" value="Glyco_hydro_43"/>
</dbReference>
<organism evidence="5 6">
    <name type="scientific">Phytohabitans maris</name>
    <dbReference type="NCBI Taxonomy" id="3071409"/>
    <lineage>
        <taxon>Bacteria</taxon>
        <taxon>Bacillati</taxon>
        <taxon>Actinomycetota</taxon>
        <taxon>Actinomycetes</taxon>
        <taxon>Micromonosporales</taxon>
        <taxon>Micromonosporaceae</taxon>
    </lineage>
</organism>
<evidence type="ECO:0000256" key="2">
    <source>
        <dbReference type="ARBA" id="ARBA00022729"/>
    </source>
</evidence>
<accession>A0ABU0ZG86</accession>
<dbReference type="RefSeq" id="WP_308713348.1">
    <property type="nucleotide sequence ID" value="NZ_JAVHUY010000014.1"/>
</dbReference>
<sequence>FYYLATTTWNNTVTMRRSRTLGGLASAVDTVLFTLSRPNGAGTMWAPEFHLLDGPSGRRWYFYYTAGREPFDLGSQRIHVLESAGLDPMGPYSFKADMLDPVSDNTWELDPGILRLNGSCICWGRFTTGRSRCSSGR</sequence>
<dbReference type="InterPro" id="IPR023296">
    <property type="entry name" value="Glyco_hydro_beta-prop_sf"/>
</dbReference>
<protein>
    <submittedName>
        <fullName evidence="5">Family 43 glycosylhydrolase</fullName>
    </submittedName>
</protein>
<dbReference type="PANTHER" id="PTHR43817:SF1">
    <property type="entry name" value="HYDROLASE, FAMILY 43, PUTATIVE (AFU_ORTHOLOGUE AFUA_3G01660)-RELATED"/>
    <property type="match status" value="1"/>
</dbReference>
<evidence type="ECO:0000256" key="3">
    <source>
        <dbReference type="ARBA" id="ARBA00022801"/>
    </source>
</evidence>
<keyword evidence="3" id="KW-0378">Hydrolase</keyword>
<evidence type="ECO:0000256" key="1">
    <source>
        <dbReference type="ARBA" id="ARBA00009865"/>
    </source>
</evidence>
<dbReference type="PANTHER" id="PTHR43817">
    <property type="entry name" value="GLYCOSYL HYDROLASE"/>
    <property type="match status" value="1"/>
</dbReference>
<gene>
    <name evidence="5" type="ORF">RB614_16305</name>
</gene>